<organism evidence="2 3">
    <name type="scientific">Solanum bulbocastanum</name>
    <name type="common">Wild potato</name>
    <dbReference type="NCBI Taxonomy" id="147425"/>
    <lineage>
        <taxon>Eukaryota</taxon>
        <taxon>Viridiplantae</taxon>
        <taxon>Streptophyta</taxon>
        <taxon>Embryophyta</taxon>
        <taxon>Tracheophyta</taxon>
        <taxon>Spermatophyta</taxon>
        <taxon>Magnoliopsida</taxon>
        <taxon>eudicotyledons</taxon>
        <taxon>Gunneridae</taxon>
        <taxon>Pentapetalae</taxon>
        <taxon>asterids</taxon>
        <taxon>lamiids</taxon>
        <taxon>Solanales</taxon>
        <taxon>Solanaceae</taxon>
        <taxon>Solanoideae</taxon>
        <taxon>Solaneae</taxon>
        <taxon>Solanum</taxon>
    </lineage>
</organism>
<name>A0AAN8SSH6_SOLBU</name>
<dbReference type="EMBL" id="JBANQN010000012">
    <property type="protein sequence ID" value="KAK6774605.1"/>
    <property type="molecule type" value="Genomic_DNA"/>
</dbReference>
<reference evidence="2 3" key="1">
    <citation type="submission" date="2024-02" db="EMBL/GenBank/DDBJ databases">
        <title>de novo genome assembly of Solanum bulbocastanum strain 11H21.</title>
        <authorList>
            <person name="Hosaka A.J."/>
        </authorList>
    </citation>
    <scope>NUCLEOTIDE SEQUENCE [LARGE SCALE GENOMIC DNA]</scope>
    <source>
        <tissue evidence="2">Young leaves</tissue>
    </source>
</reference>
<keyword evidence="1" id="KW-1133">Transmembrane helix</keyword>
<accession>A0AAN8SSH6</accession>
<keyword evidence="1" id="KW-0812">Transmembrane</keyword>
<proteinExistence type="predicted"/>
<protein>
    <submittedName>
        <fullName evidence="2">Uncharacterized protein</fullName>
    </submittedName>
</protein>
<sequence length="307" mass="34628">MAVSENSLPEIITYLSLKSFEMAEYIDGTSIRSEAQSPASLCGLSENSSPCCVETLIIFLKIARCCIFFLCFVQDDCVDTSLMLVLFHSLTLFDEYMQQFKRGLFAPTPAGRPGKASICKSVYLQPWQCHFLFACFYTAKSEPSSLWKACDYLKWMIVSGTEIRTWIFQLLLNPIFQMQFSIKIFSQKGGYWSKKGFFRAVDHLRQSSCKSIEKWSSKGQSDRRKMGIFTGWSTISVHVAAAGLAAFFSGEQCCISSLLGGGPVSFQLLVVLMVKIAGSIMIWLNENWICPHEKKEKPAYIEPEDEV</sequence>
<evidence type="ECO:0000313" key="2">
    <source>
        <dbReference type="EMBL" id="KAK6774605.1"/>
    </source>
</evidence>
<keyword evidence="3" id="KW-1185">Reference proteome</keyword>
<evidence type="ECO:0000313" key="3">
    <source>
        <dbReference type="Proteomes" id="UP001371456"/>
    </source>
</evidence>
<feature type="transmembrane region" description="Helical" evidence="1">
    <location>
        <begin position="268"/>
        <end position="285"/>
    </location>
</feature>
<dbReference type="Proteomes" id="UP001371456">
    <property type="component" value="Unassembled WGS sequence"/>
</dbReference>
<feature type="transmembrane region" description="Helical" evidence="1">
    <location>
        <begin position="226"/>
        <end position="248"/>
    </location>
</feature>
<keyword evidence="1" id="KW-0472">Membrane</keyword>
<dbReference type="AlphaFoldDB" id="A0AAN8SSH6"/>
<evidence type="ECO:0000256" key="1">
    <source>
        <dbReference type="SAM" id="Phobius"/>
    </source>
</evidence>
<gene>
    <name evidence="2" type="ORF">RDI58_029844</name>
</gene>
<comment type="caution">
    <text evidence="2">The sequence shown here is derived from an EMBL/GenBank/DDBJ whole genome shotgun (WGS) entry which is preliminary data.</text>
</comment>